<dbReference type="PANTHER" id="PTHR32071:SF57">
    <property type="entry name" value="C4-DICARBOXYLATE TRANSPORT TRANSCRIPTIONAL REGULATORY PROTEIN DCTD"/>
    <property type="match status" value="1"/>
</dbReference>
<dbReference type="Pfam" id="PF00989">
    <property type="entry name" value="PAS"/>
    <property type="match status" value="1"/>
</dbReference>
<dbReference type="SUPFAM" id="SSF52540">
    <property type="entry name" value="P-loop containing nucleoside triphosphate hydrolases"/>
    <property type="match status" value="1"/>
</dbReference>
<keyword evidence="4 7" id="KW-0238">DNA-binding</keyword>
<proteinExistence type="predicted"/>
<dbReference type="Pfam" id="PF00158">
    <property type="entry name" value="Sigma54_activat"/>
    <property type="match status" value="1"/>
</dbReference>
<dbReference type="InterPro" id="IPR009057">
    <property type="entry name" value="Homeodomain-like_sf"/>
</dbReference>
<dbReference type="InterPro" id="IPR003018">
    <property type="entry name" value="GAF"/>
</dbReference>
<evidence type="ECO:0000256" key="2">
    <source>
        <dbReference type="ARBA" id="ARBA00022840"/>
    </source>
</evidence>
<dbReference type="PROSITE" id="PS00688">
    <property type="entry name" value="SIGMA54_INTERACT_3"/>
    <property type="match status" value="1"/>
</dbReference>
<reference evidence="7 8" key="1">
    <citation type="submission" date="2016-10" db="EMBL/GenBank/DDBJ databases">
        <authorList>
            <person name="de Groot N.N."/>
        </authorList>
    </citation>
    <scope>NUCLEOTIDE SEQUENCE [LARGE SCALE GENOMIC DNA]</scope>
    <source>
        <strain evidence="7 8">DSM 12130</strain>
    </source>
</reference>
<evidence type="ECO:0000313" key="8">
    <source>
        <dbReference type="Proteomes" id="UP000199073"/>
    </source>
</evidence>
<dbReference type="GO" id="GO:0006355">
    <property type="term" value="P:regulation of DNA-templated transcription"/>
    <property type="evidence" value="ECO:0007669"/>
    <property type="project" value="InterPro"/>
</dbReference>
<dbReference type="GO" id="GO:0005524">
    <property type="term" value="F:ATP binding"/>
    <property type="evidence" value="ECO:0007669"/>
    <property type="project" value="UniProtKB-KW"/>
</dbReference>
<dbReference type="Gene3D" id="1.10.8.60">
    <property type="match status" value="1"/>
</dbReference>
<dbReference type="OrthoDB" id="9763792at2"/>
<dbReference type="GO" id="GO:0043565">
    <property type="term" value="F:sequence-specific DNA binding"/>
    <property type="evidence" value="ECO:0007669"/>
    <property type="project" value="InterPro"/>
</dbReference>
<name>A0A1H0KJK6_9BACT</name>
<dbReference type="FunFam" id="3.40.50.300:FF:000006">
    <property type="entry name" value="DNA-binding transcriptional regulator NtrC"/>
    <property type="match status" value="1"/>
</dbReference>
<evidence type="ECO:0000256" key="3">
    <source>
        <dbReference type="ARBA" id="ARBA00023015"/>
    </source>
</evidence>
<dbReference type="EMBL" id="FNJI01000003">
    <property type="protein sequence ID" value="SDO56128.1"/>
    <property type="molecule type" value="Genomic_DNA"/>
</dbReference>
<dbReference type="Pfam" id="PF02954">
    <property type="entry name" value="HTH_8"/>
    <property type="match status" value="1"/>
</dbReference>
<keyword evidence="2" id="KW-0067">ATP-binding</keyword>
<dbReference type="Pfam" id="PF01590">
    <property type="entry name" value="GAF"/>
    <property type="match status" value="1"/>
</dbReference>
<dbReference type="InterPro" id="IPR027417">
    <property type="entry name" value="P-loop_NTPase"/>
</dbReference>
<keyword evidence="8" id="KW-1185">Reference proteome</keyword>
<evidence type="ECO:0000313" key="7">
    <source>
        <dbReference type="EMBL" id="SDO56128.1"/>
    </source>
</evidence>
<gene>
    <name evidence="7" type="ORF">SAMN05660330_00528</name>
</gene>
<dbReference type="PROSITE" id="PS00676">
    <property type="entry name" value="SIGMA54_INTERACT_2"/>
    <property type="match status" value="1"/>
</dbReference>
<dbReference type="Gene3D" id="3.40.50.300">
    <property type="entry name" value="P-loop containing nucleotide triphosphate hydrolases"/>
    <property type="match status" value="1"/>
</dbReference>
<dbReference type="InterPro" id="IPR025662">
    <property type="entry name" value="Sigma_54_int_dom_ATP-bd_1"/>
</dbReference>
<sequence length="637" mass="71530">MEPVNSIGIIPTSEQMRKEIRASHERSRKYRISADRRNENQERLSAAELEARCAAQQDLLEVVISHIDEFYGLLSPDDFIIAFADSDGYILKVDGGSTVKELFAEGNCAVGYRWTERDVGTSAISLCLAMRFPVQLNEEDHYCRQAHGFTSSAAPIFGKNKELAGVLVVSGTSRLVHSHTLIMITMAARSVEKQMRLLRRNREMSLYTGFLNRVIESAETGLLTLDTDKRIWKTNRKGKIILKQNDLEGKPVSVLRGLDLDLREIHRNPEAWKEREVRLQVDNREVHCYYSAKPVVSESDELLGAVMVFEEFNDLRKLADRISGTEPIFTFDLLVGRSKAFREAVELGVRAAGSSSTVLLLGETGTGKELFAQAIHKGGRRAGQSFVPLNCGAIPGELLESELFGYVDGAFTGASRKGRPGKFELADGGTILLDEIGDMPHDMQVKLLRVLQTGEVQRIGAQRVIHTNARVIAATHVDLYQQVALNRFRKDLFYRLNIIEIIIPPLRERGGEDIELLARHFVSRYGPENRISPDAMALMKEYHWPGNVRELENCVQRAIHLSNDGEILASHLGISAARDARRTVDTGTIREMERKLIGNTMSRNEGNMAKSSRDLGISRATLYRKVKEYGMDCEDFR</sequence>
<feature type="domain" description="Sigma-54 factor interaction" evidence="6">
    <location>
        <begin position="334"/>
        <end position="560"/>
    </location>
</feature>
<keyword evidence="1" id="KW-0547">Nucleotide-binding</keyword>
<keyword evidence="5" id="KW-0804">Transcription</keyword>
<dbReference type="Gene3D" id="1.10.10.60">
    <property type="entry name" value="Homeodomain-like"/>
    <property type="match status" value="1"/>
</dbReference>
<dbReference type="PRINTS" id="PR01590">
    <property type="entry name" value="HTHFIS"/>
</dbReference>
<keyword evidence="3" id="KW-0805">Transcription regulation</keyword>
<dbReference type="STRING" id="91360.SAMN05660330_00528"/>
<dbReference type="RefSeq" id="WP_092219504.1">
    <property type="nucleotide sequence ID" value="NZ_FNJI01000003.1"/>
</dbReference>
<dbReference type="InterPro" id="IPR058031">
    <property type="entry name" value="AAA_lid_NorR"/>
</dbReference>
<dbReference type="InterPro" id="IPR002197">
    <property type="entry name" value="HTH_Fis"/>
</dbReference>
<dbReference type="PROSITE" id="PS50045">
    <property type="entry name" value="SIGMA54_INTERACT_4"/>
    <property type="match status" value="1"/>
</dbReference>
<dbReference type="InterPro" id="IPR025944">
    <property type="entry name" value="Sigma_54_int_dom_CS"/>
</dbReference>
<dbReference type="Pfam" id="PF25601">
    <property type="entry name" value="AAA_lid_14"/>
    <property type="match status" value="1"/>
</dbReference>
<dbReference type="AlphaFoldDB" id="A0A1H0KJK6"/>
<organism evidence="7 8">
    <name type="scientific">Desulforhopalus singaporensis</name>
    <dbReference type="NCBI Taxonomy" id="91360"/>
    <lineage>
        <taxon>Bacteria</taxon>
        <taxon>Pseudomonadati</taxon>
        <taxon>Thermodesulfobacteriota</taxon>
        <taxon>Desulfobulbia</taxon>
        <taxon>Desulfobulbales</taxon>
        <taxon>Desulfocapsaceae</taxon>
        <taxon>Desulforhopalus</taxon>
    </lineage>
</organism>
<dbReference type="SMART" id="SM00382">
    <property type="entry name" value="AAA"/>
    <property type="match status" value="1"/>
</dbReference>
<dbReference type="PROSITE" id="PS00675">
    <property type="entry name" value="SIGMA54_INTERACT_1"/>
    <property type="match status" value="1"/>
</dbReference>
<evidence type="ECO:0000256" key="5">
    <source>
        <dbReference type="ARBA" id="ARBA00023163"/>
    </source>
</evidence>
<dbReference type="Gene3D" id="3.30.450.40">
    <property type="match status" value="1"/>
</dbReference>
<dbReference type="SUPFAM" id="SSF46689">
    <property type="entry name" value="Homeodomain-like"/>
    <property type="match status" value="1"/>
</dbReference>
<accession>A0A1H0KJK6</accession>
<evidence type="ECO:0000256" key="4">
    <source>
        <dbReference type="ARBA" id="ARBA00023125"/>
    </source>
</evidence>
<dbReference type="InterPro" id="IPR003593">
    <property type="entry name" value="AAA+_ATPase"/>
</dbReference>
<dbReference type="InterPro" id="IPR025943">
    <property type="entry name" value="Sigma_54_int_dom_ATP-bd_2"/>
</dbReference>
<dbReference type="Proteomes" id="UP000199073">
    <property type="component" value="Unassembled WGS sequence"/>
</dbReference>
<dbReference type="CDD" id="cd00009">
    <property type="entry name" value="AAA"/>
    <property type="match status" value="1"/>
</dbReference>
<dbReference type="InterPro" id="IPR002078">
    <property type="entry name" value="Sigma_54_int"/>
</dbReference>
<protein>
    <submittedName>
        <fullName evidence="7">Transcriptional regulator containing PAS, AAA-type ATPase, and DNA-binding Fis domains</fullName>
    </submittedName>
</protein>
<evidence type="ECO:0000259" key="6">
    <source>
        <dbReference type="PROSITE" id="PS50045"/>
    </source>
</evidence>
<dbReference type="Gene3D" id="3.30.450.20">
    <property type="entry name" value="PAS domain"/>
    <property type="match status" value="1"/>
</dbReference>
<dbReference type="InterPro" id="IPR029016">
    <property type="entry name" value="GAF-like_dom_sf"/>
</dbReference>
<dbReference type="InterPro" id="IPR013767">
    <property type="entry name" value="PAS_fold"/>
</dbReference>
<dbReference type="PANTHER" id="PTHR32071">
    <property type="entry name" value="TRANSCRIPTIONAL REGULATORY PROTEIN"/>
    <property type="match status" value="1"/>
</dbReference>
<evidence type="ECO:0000256" key="1">
    <source>
        <dbReference type="ARBA" id="ARBA00022741"/>
    </source>
</evidence>